<evidence type="ECO:0008006" key="2">
    <source>
        <dbReference type="Google" id="ProtNLM"/>
    </source>
</evidence>
<protein>
    <recommendedName>
        <fullName evidence="2">SGNH hydrolase-type esterase domain-containing protein</fullName>
    </recommendedName>
</protein>
<gene>
    <name evidence="1" type="ORF">S01H1_38547</name>
</gene>
<dbReference type="EMBL" id="BARS01024275">
    <property type="protein sequence ID" value="GAG05954.1"/>
    <property type="molecule type" value="Genomic_DNA"/>
</dbReference>
<reference evidence="1" key="1">
    <citation type="journal article" date="2014" name="Front. Microbiol.">
        <title>High frequency of phylogenetically diverse reductive dehalogenase-homologous genes in deep subseafloor sedimentary metagenomes.</title>
        <authorList>
            <person name="Kawai M."/>
            <person name="Futagami T."/>
            <person name="Toyoda A."/>
            <person name="Takaki Y."/>
            <person name="Nishi S."/>
            <person name="Hori S."/>
            <person name="Arai W."/>
            <person name="Tsubouchi T."/>
            <person name="Morono Y."/>
            <person name="Uchiyama I."/>
            <person name="Ito T."/>
            <person name="Fujiyama A."/>
            <person name="Inagaki F."/>
            <person name="Takami H."/>
        </authorList>
    </citation>
    <scope>NUCLEOTIDE SEQUENCE</scope>
    <source>
        <strain evidence="1">Expedition CK06-06</strain>
    </source>
</reference>
<dbReference type="AlphaFoldDB" id="X0UJJ7"/>
<name>X0UJJ7_9ZZZZ</name>
<evidence type="ECO:0000313" key="1">
    <source>
        <dbReference type="EMBL" id="GAG05954.1"/>
    </source>
</evidence>
<dbReference type="Gene3D" id="3.40.50.1110">
    <property type="entry name" value="SGNH hydrolase"/>
    <property type="match status" value="1"/>
</dbReference>
<dbReference type="InterPro" id="IPR036514">
    <property type="entry name" value="SGNH_hydro_sf"/>
</dbReference>
<organism evidence="1">
    <name type="scientific">marine sediment metagenome</name>
    <dbReference type="NCBI Taxonomy" id="412755"/>
    <lineage>
        <taxon>unclassified sequences</taxon>
        <taxon>metagenomes</taxon>
        <taxon>ecological metagenomes</taxon>
    </lineage>
</organism>
<sequence>LRTHTRAAVIWATTTPVNDALAHESHARLDDVDRYDADVRAFNAAAVEVARAMDVPVNDLYAVVARGDQAAWQTADGIHYTPEGYAVLARAVADSIRPYL</sequence>
<dbReference type="SUPFAM" id="SSF52266">
    <property type="entry name" value="SGNH hydrolase"/>
    <property type="match status" value="1"/>
</dbReference>
<accession>X0UJJ7</accession>
<comment type="caution">
    <text evidence="1">The sequence shown here is derived from an EMBL/GenBank/DDBJ whole genome shotgun (WGS) entry which is preliminary data.</text>
</comment>
<proteinExistence type="predicted"/>
<feature type="non-terminal residue" evidence="1">
    <location>
        <position position="1"/>
    </location>
</feature>